<keyword evidence="5" id="KW-1185">Reference proteome</keyword>
<name>A0A290QJZ5_9BACT</name>
<reference evidence="4 5" key="1">
    <citation type="submission" date="2017-09" db="EMBL/GenBank/DDBJ databases">
        <title>Complete genome sequence of Verrucomicrobial strain HZ-65, isolated from freshwater.</title>
        <authorList>
            <person name="Choi A."/>
        </authorList>
    </citation>
    <scope>NUCLEOTIDE SEQUENCE [LARGE SCALE GENOMIC DNA]</scope>
    <source>
        <strain evidence="4 5">HZ-65</strain>
    </source>
</reference>
<proteinExistence type="predicted"/>
<dbReference type="AlphaFoldDB" id="A0A290QJZ5"/>
<dbReference type="SUPFAM" id="SSF75471">
    <property type="entry name" value="YhbY-like"/>
    <property type="match status" value="1"/>
</dbReference>
<gene>
    <name evidence="4" type="ORF">CMV30_09625</name>
</gene>
<feature type="domain" description="CRM" evidence="3">
    <location>
        <begin position="4"/>
        <end position="100"/>
    </location>
</feature>
<dbReference type="PANTHER" id="PTHR40065:SF3">
    <property type="entry name" value="RNA-BINDING PROTEIN YHBY"/>
    <property type="match status" value="1"/>
</dbReference>
<keyword evidence="1 2" id="KW-0694">RNA-binding</keyword>
<dbReference type="PANTHER" id="PTHR40065">
    <property type="entry name" value="RNA-BINDING PROTEIN YHBY"/>
    <property type="match status" value="1"/>
</dbReference>
<dbReference type="SMART" id="SM01103">
    <property type="entry name" value="CRS1_YhbY"/>
    <property type="match status" value="1"/>
</dbReference>
<accession>A0A290QJZ5</accession>
<dbReference type="InterPro" id="IPR001890">
    <property type="entry name" value="RNA-binding_CRM"/>
</dbReference>
<organism evidence="4 5">
    <name type="scientific">Nibricoccus aquaticus</name>
    <dbReference type="NCBI Taxonomy" id="2576891"/>
    <lineage>
        <taxon>Bacteria</taxon>
        <taxon>Pseudomonadati</taxon>
        <taxon>Verrucomicrobiota</taxon>
        <taxon>Opitutia</taxon>
        <taxon>Opitutales</taxon>
        <taxon>Opitutaceae</taxon>
        <taxon>Nibricoccus</taxon>
    </lineage>
</organism>
<dbReference type="OrthoDB" id="196088at2"/>
<dbReference type="Pfam" id="PF01985">
    <property type="entry name" value="CRS1_YhbY"/>
    <property type="match status" value="1"/>
</dbReference>
<evidence type="ECO:0000256" key="1">
    <source>
        <dbReference type="ARBA" id="ARBA00022884"/>
    </source>
</evidence>
<evidence type="ECO:0000313" key="4">
    <source>
        <dbReference type="EMBL" id="ATC64192.1"/>
    </source>
</evidence>
<dbReference type="EMBL" id="CP023344">
    <property type="protein sequence ID" value="ATC64192.1"/>
    <property type="molecule type" value="Genomic_DNA"/>
</dbReference>
<evidence type="ECO:0000259" key="3">
    <source>
        <dbReference type="PROSITE" id="PS51295"/>
    </source>
</evidence>
<protein>
    <recommendedName>
        <fullName evidence="3">CRM domain-containing protein</fullName>
    </recommendedName>
</protein>
<dbReference type="KEGG" id="vbh:CMV30_09625"/>
<sequence length="102" mass="11607">MYDFPLTGAQKTYLRGQGQTLDPLIKIGKAGLTPEFFNELQKQLNNHELIKLRFVGIERDARAELIEKIADEGRCVNVGSVGHTALFYRRNPDPARRQIELP</sequence>
<dbReference type="PROSITE" id="PS51295">
    <property type="entry name" value="CRM"/>
    <property type="match status" value="1"/>
</dbReference>
<dbReference type="GO" id="GO:0003723">
    <property type="term" value="F:RNA binding"/>
    <property type="evidence" value="ECO:0007669"/>
    <property type="project" value="UniProtKB-UniRule"/>
</dbReference>
<dbReference type="InterPro" id="IPR035920">
    <property type="entry name" value="YhbY-like_sf"/>
</dbReference>
<dbReference type="RefSeq" id="WP_096055824.1">
    <property type="nucleotide sequence ID" value="NZ_CP023344.1"/>
</dbReference>
<dbReference type="Gene3D" id="3.30.110.60">
    <property type="entry name" value="YhbY-like"/>
    <property type="match status" value="1"/>
</dbReference>
<dbReference type="Proteomes" id="UP000217265">
    <property type="component" value="Chromosome"/>
</dbReference>
<evidence type="ECO:0000256" key="2">
    <source>
        <dbReference type="PROSITE-ProRule" id="PRU00626"/>
    </source>
</evidence>
<dbReference type="InterPro" id="IPR051925">
    <property type="entry name" value="RNA-binding_domain"/>
</dbReference>
<evidence type="ECO:0000313" key="5">
    <source>
        <dbReference type="Proteomes" id="UP000217265"/>
    </source>
</evidence>